<dbReference type="InterPro" id="IPR045517">
    <property type="entry name" value="Glyoxalase_8"/>
</dbReference>
<gene>
    <name evidence="2" type="ORF">D9F05_09670</name>
</gene>
<evidence type="ECO:0000259" key="1">
    <source>
        <dbReference type="Pfam" id="PF20066"/>
    </source>
</evidence>
<comment type="caution">
    <text evidence="2">The sequence shown here is derived from an EMBL/GenBank/DDBJ whole genome shotgun (WGS) entry which is preliminary data.</text>
</comment>
<evidence type="ECO:0000313" key="2">
    <source>
        <dbReference type="EMBL" id="MHO04640.1"/>
    </source>
</evidence>
<dbReference type="Pfam" id="PF20066">
    <property type="entry name" value="Glyoxalase_8"/>
    <property type="match status" value="1"/>
</dbReference>
<feature type="domain" description="Glyoxalase-related protein" evidence="1">
    <location>
        <begin position="4"/>
        <end position="58"/>
    </location>
</feature>
<protein>
    <recommendedName>
        <fullName evidence="1">Glyoxalase-related protein domain-containing protein</fullName>
    </recommendedName>
</protein>
<dbReference type="AlphaFoldDB" id="A0A3L0VXI1"/>
<accession>A0A3L0VXI1</accession>
<dbReference type="EMBL" id="RNRV01000013">
    <property type="protein sequence ID" value="MHO04640.1"/>
    <property type="molecule type" value="Genomic_DNA"/>
</dbReference>
<sequence>MSDAIKTAKSQAEKMSTRLKQLGVEIKRTQCLEAIAAINNYPDWNRFVAAVESGRSDPVVPVMTASEVTLGERYIIGGLEDVSDAHYPRSVFIDLVNSGFNPVYVELRDASRFPFNNPVADRVKHLDVSFDWDGNLSSPMNVINDPAAMFLLGQKGPLHIAMHYNAEPQSQAEKEGKDPDYKVVRERIRDAFFNALTHVNRFLSRYVSSVASPYLIIDEAGMSGSAATSIYRLSKDQKVAVVGDIFSLAPAALFMNSGDAGHVLGSRLGVPAYDFGRIGPHSPQDPTLLSSVKRVFPAILAQPEMDKKRERFKQLFITCNMAGFDFAKKAELTDHLLGVEAWEDEFARLVETDDGLVELMPCLWMGILQSRGNLDMSQFTSLSDSVSTLVGERFKSAMETLKGKFSTVNR</sequence>
<reference evidence="2" key="1">
    <citation type="submission" date="2018-10" db="EMBL/GenBank/DDBJ databases">
        <authorList>
            <consortium name="NARMS: The National Antimicrobial Resistance Monitoring System"/>
        </authorList>
    </citation>
    <scope>NUCLEOTIDE SEQUENCE [LARGE SCALE GENOMIC DNA]</scope>
    <source>
        <strain evidence="2">CVM N17EC0388</strain>
    </source>
</reference>
<proteinExistence type="predicted"/>
<name>A0A3L0VXI1_ECOLX</name>
<organism evidence="2">
    <name type="scientific">Escherichia coli</name>
    <dbReference type="NCBI Taxonomy" id="562"/>
    <lineage>
        <taxon>Bacteria</taxon>
        <taxon>Pseudomonadati</taxon>
        <taxon>Pseudomonadota</taxon>
        <taxon>Gammaproteobacteria</taxon>
        <taxon>Enterobacterales</taxon>
        <taxon>Enterobacteriaceae</taxon>
        <taxon>Escherichia</taxon>
    </lineage>
</organism>